<dbReference type="GO" id="GO:0005509">
    <property type="term" value="F:calcium ion binding"/>
    <property type="evidence" value="ECO:0007669"/>
    <property type="project" value="InterPro"/>
</dbReference>
<organism evidence="2">
    <name type="scientific">bioreactor metagenome</name>
    <dbReference type="NCBI Taxonomy" id="1076179"/>
    <lineage>
        <taxon>unclassified sequences</taxon>
        <taxon>metagenomes</taxon>
        <taxon>ecological metagenomes</taxon>
    </lineage>
</organism>
<comment type="caution">
    <text evidence="2">The sequence shown here is derived from an EMBL/GenBank/DDBJ whole genome shotgun (WGS) entry which is preliminary data.</text>
</comment>
<dbReference type="GO" id="GO:0007156">
    <property type="term" value="P:homophilic cell adhesion via plasma membrane adhesion molecules"/>
    <property type="evidence" value="ECO:0007669"/>
    <property type="project" value="InterPro"/>
</dbReference>
<proteinExistence type="predicted"/>
<protein>
    <recommendedName>
        <fullName evidence="1">Cadherin domain-containing protein</fullName>
    </recommendedName>
</protein>
<evidence type="ECO:0000259" key="1">
    <source>
        <dbReference type="PROSITE" id="PS50268"/>
    </source>
</evidence>
<dbReference type="SUPFAM" id="SSF49313">
    <property type="entry name" value="Cadherin-like"/>
    <property type="match status" value="1"/>
</dbReference>
<feature type="domain" description="Cadherin" evidence="1">
    <location>
        <begin position="21"/>
        <end position="123"/>
    </location>
</feature>
<evidence type="ECO:0000313" key="2">
    <source>
        <dbReference type="EMBL" id="MPN43433.1"/>
    </source>
</evidence>
<reference evidence="2" key="1">
    <citation type="submission" date="2019-08" db="EMBL/GenBank/DDBJ databases">
        <authorList>
            <person name="Kucharzyk K."/>
            <person name="Murdoch R.W."/>
            <person name="Higgins S."/>
            <person name="Loffler F."/>
        </authorList>
    </citation>
    <scope>NUCLEOTIDE SEQUENCE</scope>
</reference>
<dbReference type="EMBL" id="VSSQ01101834">
    <property type="protein sequence ID" value="MPN43433.1"/>
    <property type="molecule type" value="Genomic_DNA"/>
</dbReference>
<dbReference type="CDD" id="cd11304">
    <property type="entry name" value="Cadherin_repeat"/>
    <property type="match status" value="1"/>
</dbReference>
<accession>A0A645I7N3</accession>
<dbReference type="GO" id="GO:0016020">
    <property type="term" value="C:membrane"/>
    <property type="evidence" value="ECO:0007669"/>
    <property type="project" value="InterPro"/>
</dbReference>
<dbReference type="InterPro" id="IPR015919">
    <property type="entry name" value="Cadherin-like_sf"/>
</dbReference>
<gene>
    <name evidence="2" type="ORF">SDC9_190993</name>
</gene>
<dbReference type="InterPro" id="IPR002126">
    <property type="entry name" value="Cadherin-like_dom"/>
</dbReference>
<dbReference type="Gene3D" id="2.60.40.60">
    <property type="entry name" value="Cadherins"/>
    <property type="match status" value="1"/>
</dbReference>
<sequence length="192" mass="22260">MLLLVNDINEDPYAMYLTNNTVDEKLPELSFVSKIITFDEDRMDYHTYSLIEGEGDADNAYFTIRNDSLLTNEVLIYEQKQAFNIRIQTRDKGGKTYSMKVIVNLNNTSGVDLVSDNRYNAYFSQDMLVVKSPESGSEMRIEMYNITGQIVLKEMLESDESNFRQPGISKGVYILNFIEKDQVVQQRRILKY</sequence>
<dbReference type="NCBIfam" id="TIGR04183">
    <property type="entry name" value="Por_Secre_tail"/>
    <property type="match status" value="1"/>
</dbReference>
<dbReference type="AlphaFoldDB" id="A0A645I7N3"/>
<name>A0A645I7N3_9ZZZZ</name>
<dbReference type="InterPro" id="IPR026444">
    <property type="entry name" value="Secre_tail"/>
</dbReference>
<dbReference type="PROSITE" id="PS50268">
    <property type="entry name" value="CADHERIN_2"/>
    <property type="match status" value="1"/>
</dbReference>